<keyword evidence="2" id="KW-1185">Reference proteome</keyword>
<protein>
    <submittedName>
        <fullName evidence="1">Uncharacterized protein</fullName>
    </submittedName>
</protein>
<reference evidence="1" key="1">
    <citation type="journal article" date="2022" name="bioRxiv">
        <title>Sequencing and chromosome-scale assembly of the giantPleurodeles waltlgenome.</title>
        <authorList>
            <person name="Brown T."/>
            <person name="Elewa A."/>
            <person name="Iarovenko S."/>
            <person name="Subramanian E."/>
            <person name="Araus A.J."/>
            <person name="Petzold A."/>
            <person name="Susuki M."/>
            <person name="Suzuki K.-i.T."/>
            <person name="Hayashi T."/>
            <person name="Toyoda A."/>
            <person name="Oliveira C."/>
            <person name="Osipova E."/>
            <person name="Leigh N.D."/>
            <person name="Simon A."/>
            <person name="Yun M.H."/>
        </authorList>
    </citation>
    <scope>NUCLEOTIDE SEQUENCE</scope>
    <source>
        <strain evidence="1">20211129_DDA</strain>
        <tissue evidence="1">Liver</tissue>
    </source>
</reference>
<evidence type="ECO:0000313" key="1">
    <source>
        <dbReference type="EMBL" id="KAJ1083246.1"/>
    </source>
</evidence>
<dbReference type="Proteomes" id="UP001066276">
    <property type="component" value="Chromosome 12"/>
</dbReference>
<dbReference type="EMBL" id="JANPWB010000016">
    <property type="protein sequence ID" value="KAJ1083246.1"/>
    <property type="molecule type" value="Genomic_DNA"/>
</dbReference>
<organism evidence="1 2">
    <name type="scientific">Pleurodeles waltl</name>
    <name type="common">Iberian ribbed newt</name>
    <dbReference type="NCBI Taxonomy" id="8319"/>
    <lineage>
        <taxon>Eukaryota</taxon>
        <taxon>Metazoa</taxon>
        <taxon>Chordata</taxon>
        <taxon>Craniata</taxon>
        <taxon>Vertebrata</taxon>
        <taxon>Euteleostomi</taxon>
        <taxon>Amphibia</taxon>
        <taxon>Batrachia</taxon>
        <taxon>Caudata</taxon>
        <taxon>Salamandroidea</taxon>
        <taxon>Salamandridae</taxon>
        <taxon>Pleurodelinae</taxon>
        <taxon>Pleurodeles</taxon>
    </lineage>
</organism>
<dbReference type="AlphaFoldDB" id="A0AAV7KUP8"/>
<name>A0AAV7KUP8_PLEWA</name>
<evidence type="ECO:0000313" key="2">
    <source>
        <dbReference type="Proteomes" id="UP001066276"/>
    </source>
</evidence>
<comment type="caution">
    <text evidence="1">The sequence shown here is derived from an EMBL/GenBank/DDBJ whole genome shotgun (WGS) entry which is preliminary data.</text>
</comment>
<sequence length="117" mass="13553">MPCGNPCAFALASDAHALKALLNAEDSRTLSRDSTYDREKRLEGRRWRRIQRARPPVVIHVSRYATKTLNTHLMSYFVSWQRRRQETSESIPLRNEGVEYASYVLLRFLATETPGNE</sequence>
<proteinExistence type="predicted"/>
<accession>A0AAV7KUP8</accession>
<gene>
    <name evidence="1" type="ORF">NDU88_003405</name>
</gene>